<protein>
    <submittedName>
        <fullName evidence="1">Transcriptional regulator</fullName>
    </submittedName>
</protein>
<proteinExistence type="predicted"/>
<dbReference type="AlphaFoldDB" id="A0A5E5BGK6"/>
<dbReference type="Proteomes" id="UP000335538">
    <property type="component" value="Unassembled WGS sequence"/>
</dbReference>
<evidence type="ECO:0000313" key="1">
    <source>
        <dbReference type="EMBL" id="VVE84407.1"/>
    </source>
</evidence>
<sequence>MARTADLKSPRSKSDLVGVVSAMRERAKSSGRLKELEDTPVQLPMWEDDTRALPNSLARGALFTAAKSEDRKYFKKLNVASLGGLEIQYRGEELRQDDASVFMTLLHLARHFPLGQPIHFTAYSMLKELGWSINKAEYQHLKECCDRLSATNVTVAIEKRTSAKGPSDSASSGYAGSLIRSFAWRDSEGQQLSQWCVLLEPKIAQLFSENTFSLFAWSERKLIGGRAPLALWLHSFLITHREPLPISVPKYYELSASRAKDMADFRRRLRAALQKLVDIKFLKSFIIKNDVVYLTRTPRTMKAPTPALLGDPVLI</sequence>
<dbReference type="InterPro" id="IPR010751">
    <property type="entry name" value="TrfA"/>
</dbReference>
<name>A0A5E5BGK6_9BURK</name>
<gene>
    <name evidence="1" type="ORF">PSP31121_04747</name>
</gene>
<dbReference type="Pfam" id="PF07042">
    <property type="entry name" value="TrfA"/>
    <property type="match status" value="1"/>
</dbReference>
<organism evidence="1 2">
    <name type="scientific">Pandoraea sputorum</name>
    <dbReference type="NCBI Taxonomy" id="93222"/>
    <lineage>
        <taxon>Bacteria</taxon>
        <taxon>Pseudomonadati</taxon>
        <taxon>Pseudomonadota</taxon>
        <taxon>Betaproteobacteria</taxon>
        <taxon>Burkholderiales</taxon>
        <taxon>Burkholderiaceae</taxon>
        <taxon>Pandoraea</taxon>
    </lineage>
</organism>
<reference evidence="1 2" key="1">
    <citation type="submission" date="2019-08" db="EMBL/GenBank/DDBJ databases">
        <authorList>
            <person name="Peeters C."/>
        </authorList>
    </citation>
    <scope>NUCLEOTIDE SEQUENCE [LARGE SCALE GENOMIC DNA]</scope>
    <source>
        <strain evidence="1 2">LMG 31121</strain>
    </source>
</reference>
<accession>A0A5E5BGK6</accession>
<dbReference type="RefSeq" id="WP_150810984.1">
    <property type="nucleotide sequence ID" value="NZ_CABPSR010000018.1"/>
</dbReference>
<dbReference type="EMBL" id="CABPSR010000018">
    <property type="protein sequence ID" value="VVE84407.1"/>
    <property type="molecule type" value="Genomic_DNA"/>
</dbReference>
<evidence type="ECO:0000313" key="2">
    <source>
        <dbReference type="Proteomes" id="UP000335538"/>
    </source>
</evidence>